<dbReference type="InterPro" id="IPR046561">
    <property type="entry name" value="DUF6716"/>
</dbReference>
<name>A0A927G7D0_9MICO</name>
<keyword evidence="3" id="KW-1185">Reference proteome</keyword>
<evidence type="ECO:0000313" key="3">
    <source>
        <dbReference type="Proteomes" id="UP000610846"/>
    </source>
</evidence>
<dbReference type="RefSeq" id="WP_191827656.1">
    <property type="nucleotide sequence ID" value="NZ_JACYHB010000002.1"/>
</dbReference>
<accession>A0A927G7D0</accession>
<dbReference type="AlphaFoldDB" id="A0A927G7D0"/>
<reference evidence="2" key="2">
    <citation type="submission" date="2020-09" db="EMBL/GenBank/DDBJ databases">
        <authorList>
            <person name="Yu Y."/>
        </authorList>
    </citation>
    <scope>NUCLEOTIDE SEQUENCE</scope>
    <source>
        <strain evidence="2">KCTC 49039</strain>
    </source>
</reference>
<reference evidence="2" key="1">
    <citation type="journal article" date="2018" name="Curr. Microbiol.">
        <title>Cellulosimicrobium arenosum sp. nov., Isolated from Marine Sediment Sand.</title>
        <authorList>
            <person name="Oh M."/>
            <person name="Kim J.H."/>
            <person name="Yoon J.H."/>
            <person name="Schumann P."/>
            <person name="Kim W."/>
        </authorList>
    </citation>
    <scope>NUCLEOTIDE SEQUENCE</scope>
    <source>
        <strain evidence="2">KCTC 49039</strain>
    </source>
</reference>
<dbReference type="Pfam" id="PF20471">
    <property type="entry name" value="DUF6716"/>
    <property type="match status" value="1"/>
</dbReference>
<feature type="region of interest" description="Disordered" evidence="1">
    <location>
        <begin position="406"/>
        <end position="456"/>
    </location>
</feature>
<sequence length="456" mass="47910">MTDVPARPREVRVLALADSDSYLKWAAATIDRLPGVLSSVALVRNPIAPSAGQVEAALAGTGLRADDVATVHVARLRAHVRRLRPDVVLVAATGPVVEIVVRAAAGVRPRPALVSGLPGMALPATPLGVQYRSACDAFVVHSRTERRAYAAAYAAEGLGPRIVLEHLPFARVLPDAPSGPPAAATAPVERIVFAAQAKVPAAREQRVAVLDALARAGAEHDVVVKLRAVAGERQTHAEPYPYDALWTSEHAPGADLTHRDGTARVRFGTGPLVDWLGPGSGLVTVSSTAALEAAAVGVPVAVVRDFGVDEEMLNAVFAGSGLLRTLDEVARGELGAPDPAWWAENYGHPEPGELAGVVQQLARSSRHARLPVPATGPRSWRRYVRAWLRCAAPGPLGRAVARVLPRRGAGRRQTSPVVARHDRAGSTPVHATPPPCVDAAHAPGRVRTVGRGEQET</sequence>
<dbReference type="Proteomes" id="UP000610846">
    <property type="component" value="Unassembled WGS sequence"/>
</dbReference>
<comment type="caution">
    <text evidence="2">The sequence shown here is derived from an EMBL/GenBank/DDBJ whole genome shotgun (WGS) entry which is preliminary data.</text>
</comment>
<evidence type="ECO:0000313" key="2">
    <source>
        <dbReference type="EMBL" id="MBD8078065.1"/>
    </source>
</evidence>
<proteinExistence type="predicted"/>
<organism evidence="2 3">
    <name type="scientific">Cellulosimicrobium arenosum</name>
    <dbReference type="NCBI Taxonomy" id="2708133"/>
    <lineage>
        <taxon>Bacteria</taxon>
        <taxon>Bacillati</taxon>
        <taxon>Actinomycetota</taxon>
        <taxon>Actinomycetes</taxon>
        <taxon>Micrococcales</taxon>
        <taxon>Promicromonosporaceae</taxon>
        <taxon>Cellulosimicrobium</taxon>
    </lineage>
</organism>
<evidence type="ECO:0000256" key="1">
    <source>
        <dbReference type="SAM" id="MobiDB-lite"/>
    </source>
</evidence>
<dbReference type="EMBL" id="JACYHB010000002">
    <property type="protein sequence ID" value="MBD8078065.1"/>
    <property type="molecule type" value="Genomic_DNA"/>
</dbReference>
<protein>
    <submittedName>
        <fullName evidence="2">Uncharacterized protein</fullName>
    </submittedName>
</protein>
<gene>
    <name evidence="2" type="ORF">IF651_03205</name>
</gene>